<keyword evidence="1" id="KW-0812">Transmembrane</keyword>
<organism evidence="2 3">
    <name type="scientific">Sulfitobacter indolifex HEL-45</name>
    <dbReference type="NCBI Taxonomy" id="391624"/>
    <lineage>
        <taxon>Bacteria</taxon>
        <taxon>Pseudomonadati</taxon>
        <taxon>Pseudomonadota</taxon>
        <taxon>Alphaproteobacteria</taxon>
        <taxon>Rhodobacterales</taxon>
        <taxon>Roseobacteraceae</taxon>
        <taxon>Sulfitobacter</taxon>
    </lineage>
</organism>
<sequence length="71" mass="7226">MFLVALAALLVIILGVASLMGRAADTAGTALRPIWGSKRGNLMAPTPFQKIAYGALLVVLLGVTSGFLGGL</sequence>
<reference evidence="2 3" key="1">
    <citation type="submission" date="2007-11" db="EMBL/GenBank/DDBJ databases">
        <authorList>
            <person name="Wagner-Dobler I."/>
            <person name="Ferriera S."/>
            <person name="Johnson J."/>
            <person name="Kravitz S."/>
            <person name="Beeson K."/>
            <person name="Sutton G."/>
            <person name="Rogers Y.-H."/>
            <person name="Friedman R."/>
            <person name="Frazier M."/>
            <person name="Venter J.C."/>
        </authorList>
    </citation>
    <scope>NUCLEOTIDE SEQUENCE [LARGE SCALE GENOMIC DNA]</scope>
    <source>
        <strain evidence="2 3">HEL-45</strain>
    </source>
</reference>
<protein>
    <submittedName>
        <fullName evidence="2">Uncharacterized protein</fullName>
    </submittedName>
</protein>
<keyword evidence="1" id="KW-0472">Membrane</keyword>
<evidence type="ECO:0000313" key="3">
    <source>
        <dbReference type="Proteomes" id="UP000003257"/>
    </source>
</evidence>
<accession>A0ABP2DBE0</accession>
<feature type="transmembrane region" description="Helical" evidence="1">
    <location>
        <begin position="51"/>
        <end position="70"/>
    </location>
</feature>
<name>A0ABP2DBE0_9RHOB</name>
<evidence type="ECO:0000256" key="1">
    <source>
        <dbReference type="SAM" id="Phobius"/>
    </source>
</evidence>
<keyword evidence="3" id="KW-1185">Reference proteome</keyword>
<dbReference type="EMBL" id="ABID01000002">
    <property type="protein sequence ID" value="EDQ05078.1"/>
    <property type="molecule type" value="Genomic_DNA"/>
</dbReference>
<dbReference type="Proteomes" id="UP000003257">
    <property type="component" value="Unassembled WGS sequence"/>
</dbReference>
<comment type="caution">
    <text evidence="2">The sequence shown here is derived from an EMBL/GenBank/DDBJ whole genome shotgun (WGS) entry which is preliminary data.</text>
</comment>
<gene>
    <name evidence="2" type="ORF">OIHEL45_10063</name>
</gene>
<evidence type="ECO:0000313" key="2">
    <source>
        <dbReference type="EMBL" id="EDQ05078.1"/>
    </source>
</evidence>
<proteinExistence type="predicted"/>
<keyword evidence="1" id="KW-1133">Transmembrane helix</keyword>